<gene>
    <name evidence="1" type="ORF">QE152_g15765</name>
</gene>
<dbReference type="Proteomes" id="UP001458880">
    <property type="component" value="Unassembled WGS sequence"/>
</dbReference>
<evidence type="ECO:0000313" key="1">
    <source>
        <dbReference type="EMBL" id="KAK9729798.1"/>
    </source>
</evidence>
<name>A0AAW1L4Q1_POPJA</name>
<protein>
    <submittedName>
        <fullName evidence="1">Uncharacterized protein</fullName>
    </submittedName>
</protein>
<keyword evidence="2" id="KW-1185">Reference proteome</keyword>
<dbReference type="AlphaFoldDB" id="A0AAW1L4Q1"/>
<organism evidence="1 2">
    <name type="scientific">Popillia japonica</name>
    <name type="common">Japanese beetle</name>
    <dbReference type="NCBI Taxonomy" id="7064"/>
    <lineage>
        <taxon>Eukaryota</taxon>
        <taxon>Metazoa</taxon>
        <taxon>Ecdysozoa</taxon>
        <taxon>Arthropoda</taxon>
        <taxon>Hexapoda</taxon>
        <taxon>Insecta</taxon>
        <taxon>Pterygota</taxon>
        <taxon>Neoptera</taxon>
        <taxon>Endopterygota</taxon>
        <taxon>Coleoptera</taxon>
        <taxon>Polyphaga</taxon>
        <taxon>Scarabaeiformia</taxon>
        <taxon>Scarabaeidae</taxon>
        <taxon>Rutelinae</taxon>
        <taxon>Popillia</taxon>
    </lineage>
</organism>
<proteinExistence type="predicted"/>
<reference evidence="1 2" key="1">
    <citation type="journal article" date="2024" name="BMC Genomics">
        <title>De novo assembly and annotation of Popillia japonica's genome with initial clues to its potential as an invasive pest.</title>
        <authorList>
            <person name="Cucini C."/>
            <person name="Boschi S."/>
            <person name="Funari R."/>
            <person name="Cardaioli E."/>
            <person name="Iannotti N."/>
            <person name="Marturano G."/>
            <person name="Paoli F."/>
            <person name="Bruttini M."/>
            <person name="Carapelli A."/>
            <person name="Frati F."/>
            <person name="Nardi F."/>
        </authorList>
    </citation>
    <scope>NUCLEOTIDE SEQUENCE [LARGE SCALE GENOMIC DNA]</scope>
    <source>
        <strain evidence="1">DMR45628</strain>
    </source>
</reference>
<evidence type="ECO:0000313" key="2">
    <source>
        <dbReference type="Proteomes" id="UP001458880"/>
    </source>
</evidence>
<dbReference type="EMBL" id="JASPKY010000157">
    <property type="protein sequence ID" value="KAK9729798.1"/>
    <property type="molecule type" value="Genomic_DNA"/>
</dbReference>
<comment type="caution">
    <text evidence="1">The sequence shown here is derived from an EMBL/GenBank/DDBJ whole genome shotgun (WGS) entry which is preliminary data.</text>
</comment>
<sequence>MLRFGEESVVNIDKILEQAEPANTKVKRQFGDNFTRSSRKKLTKSISTYGELEDDNQLIEEVHFLSFCKMVEYLPA</sequence>
<accession>A0AAW1L4Q1</accession>